<evidence type="ECO:0000313" key="2">
    <source>
        <dbReference type="Proteomes" id="UP000326924"/>
    </source>
</evidence>
<keyword evidence="2" id="KW-1185">Reference proteome</keyword>
<protein>
    <submittedName>
        <fullName evidence="1">Uncharacterized protein</fullName>
    </submittedName>
</protein>
<accession>A0A5J5ES16</accession>
<organism evidence="1 2">
    <name type="scientific">Sphaerosporella brunnea</name>
    <dbReference type="NCBI Taxonomy" id="1250544"/>
    <lineage>
        <taxon>Eukaryota</taxon>
        <taxon>Fungi</taxon>
        <taxon>Dikarya</taxon>
        <taxon>Ascomycota</taxon>
        <taxon>Pezizomycotina</taxon>
        <taxon>Pezizomycetes</taxon>
        <taxon>Pezizales</taxon>
        <taxon>Pyronemataceae</taxon>
        <taxon>Sphaerosporella</taxon>
    </lineage>
</organism>
<dbReference type="AlphaFoldDB" id="A0A5J5ES16"/>
<dbReference type="InParanoid" id="A0A5J5ES16"/>
<gene>
    <name evidence="1" type="ORF">FN846DRAFT_148070</name>
</gene>
<dbReference type="EMBL" id="VXIS01000157">
    <property type="protein sequence ID" value="KAA8900205.1"/>
    <property type="molecule type" value="Genomic_DNA"/>
</dbReference>
<name>A0A5J5ES16_9PEZI</name>
<proteinExistence type="predicted"/>
<sequence>MTTQGLHYLTLPLAKLRSTPLLLAPLAGSTLIRPTPLLPAPLAGSTLIRPTPLLPAPLAGSTLIRPTPLLLAPLAGSTLIRPFASGQLINVDGTPKFQTNESLLQHAWVRCSVFVVFLMVSEMENCTHISKKKWFCLMRGLHANIGRRIKA</sequence>
<reference evidence="1 2" key="1">
    <citation type="submission" date="2019-09" db="EMBL/GenBank/DDBJ databases">
        <title>Draft genome of the ectomycorrhizal ascomycete Sphaerosporella brunnea.</title>
        <authorList>
            <consortium name="DOE Joint Genome Institute"/>
            <person name="Benucci G.M."/>
            <person name="Marozzi G."/>
            <person name="Antonielli L."/>
            <person name="Sanchez S."/>
            <person name="Marco P."/>
            <person name="Wang X."/>
            <person name="Falini L.B."/>
            <person name="Barry K."/>
            <person name="Haridas S."/>
            <person name="Lipzen A."/>
            <person name="Labutti K."/>
            <person name="Grigoriev I.V."/>
            <person name="Murat C."/>
            <person name="Martin F."/>
            <person name="Albertini E."/>
            <person name="Donnini D."/>
            <person name="Bonito G."/>
        </authorList>
    </citation>
    <scope>NUCLEOTIDE SEQUENCE [LARGE SCALE GENOMIC DNA]</scope>
    <source>
        <strain evidence="1 2">Sb_GMNB300</strain>
    </source>
</reference>
<comment type="caution">
    <text evidence="1">The sequence shown here is derived from an EMBL/GenBank/DDBJ whole genome shotgun (WGS) entry which is preliminary data.</text>
</comment>
<evidence type="ECO:0000313" key="1">
    <source>
        <dbReference type="EMBL" id="KAA8900205.1"/>
    </source>
</evidence>
<dbReference type="Proteomes" id="UP000326924">
    <property type="component" value="Unassembled WGS sequence"/>
</dbReference>